<evidence type="ECO:0000256" key="1">
    <source>
        <dbReference type="ARBA" id="ARBA00006739"/>
    </source>
</evidence>
<dbReference type="RefSeq" id="WP_006474000.1">
    <property type="nucleotide sequence ID" value="NZ_AFZB01000004.1"/>
</dbReference>
<dbReference type="InterPro" id="IPR029044">
    <property type="entry name" value="Nucleotide-diphossugar_trans"/>
</dbReference>
<gene>
    <name evidence="6" type="ORF">TevJSym_ad00030</name>
</gene>
<keyword evidence="7" id="KW-1185">Reference proteome</keyword>
<dbReference type="Gene3D" id="3.90.550.10">
    <property type="entry name" value="Spore Coat Polysaccharide Biosynthesis Protein SpsA, Chain A"/>
    <property type="match status" value="1"/>
</dbReference>
<feature type="transmembrane region" description="Helical" evidence="4">
    <location>
        <begin position="258"/>
        <end position="280"/>
    </location>
</feature>
<sequence length="331" mass="37160">MVTHKVENLGAAHSVAALIVNWNCWEHLFNCIAALEKQIIPFRNIVVIDNASEIGADAIIDDLAVQVDFIQLPTNQGFASGNNVALKHLDDCDFVALVNPDAYLAPDWLQQMLAATERHPDAASFASCLVVADKRDTWDGLGDVYHMSGQVWRDAHGQLRSSRPAEEREIFSPCAAAALYRTETLLQVGLFDEDFFCYVEDVDLGFRFRLAGYHCMLVPDAVALHVGSATTGGKRSDFAVYHGHRNLLWAFVKNMPGYLFWLLLPLHLAMNLMAIVVFALRGQGRLVLRAKWDAIKGVPMMWRKRREIQAARVASIKDIWHALDKRILPLR</sequence>
<dbReference type="eggNOG" id="COG1216">
    <property type="taxonomic scope" value="Bacteria"/>
</dbReference>
<dbReference type="Proteomes" id="UP000005167">
    <property type="component" value="Unassembled WGS sequence"/>
</dbReference>
<feature type="domain" description="Glycosyltransferase 2-like" evidence="5">
    <location>
        <begin position="18"/>
        <end position="150"/>
    </location>
</feature>
<comment type="caution">
    <text evidence="6">The sequence shown here is derived from an EMBL/GenBank/DDBJ whole genome shotgun (WGS) entry which is preliminary data.</text>
</comment>
<dbReference type="AlphaFoldDB" id="G2FCP0"/>
<name>G2FCP0_9GAMM</name>
<comment type="similarity">
    <text evidence="1">Belongs to the glycosyltransferase 2 family.</text>
</comment>
<dbReference type="EMBL" id="AFZB01000004">
    <property type="protein sequence ID" value="EGW55270.1"/>
    <property type="molecule type" value="Genomic_DNA"/>
</dbReference>
<keyword evidence="2" id="KW-0328">Glycosyltransferase</keyword>
<dbReference type="SUPFAM" id="SSF53448">
    <property type="entry name" value="Nucleotide-diphospho-sugar transferases"/>
    <property type="match status" value="1"/>
</dbReference>
<organism evidence="6 7">
    <name type="scientific">endosymbiont of Tevnia jerichonana</name>
    <name type="common">vent Tica</name>
    <dbReference type="NCBI Taxonomy" id="1049564"/>
    <lineage>
        <taxon>Bacteria</taxon>
        <taxon>Pseudomonadati</taxon>
        <taxon>Pseudomonadota</taxon>
        <taxon>Gammaproteobacteria</taxon>
        <taxon>sulfur-oxidizing symbionts</taxon>
    </lineage>
</organism>
<evidence type="ECO:0000313" key="7">
    <source>
        <dbReference type="Proteomes" id="UP000005167"/>
    </source>
</evidence>
<keyword evidence="4" id="KW-0472">Membrane</keyword>
<dbReference type="Pfam" id="PF00535">
    <property type="entry name" value="Glycos_transf_2"/>
    <property type="match status" value="1"/>
</dbReference>
<protein>
    <submittedName>
        <fullName evidence="6">Putative glycosyltransferase</fullName>
    </submittedName>
</protein>
<evidence type="ECO:0000313" key="6">
    <source>
        <dbReference type="EMBL" id="EGW55270.1"/>
    </source>
</evidence>
<evidence type="ECO:0000256" key="4">
    <source>
        <dbReference type="SAM" id="Phobius"/>
    </source>
</evidence>
<evidence type="ECO:0000256" key="3">
    <source>
        <dbReference type="ARBA" id="ARBA00022679"/>
    </source>
</evidence>
<dbReference type="InterPro" id="IPR001173">
    <property type="entry name" value="Glyco_trans_2-like"/>
</dbReference>
<accession>G2FCP0</accession>
<proteinExistence type="inferred from homology"/>
<evidence type="ECO:0000259" key="5">
    <source>
        <dbReference type="Pfam" id="PF00535"/>
    </source>
</evidence>
<dbReference type="CDD" id="cd04186">
    <property type="entry name" value="GT_2_like_c"/>
    <property type="match status" value="1"/>
</dbReference>
<evidence type="ECO:0000256" key="2">
    <source>
        <dbReference type="ARBA" id="ARBA00022676"/>
    </source>
</evidence>
<reference evidence="6 7" key="1">
    <citation type="journal article" date="2011" name="ISME J.">
        <title>The endosymbionts of the deep-sea tubeworms Riftia pachyptila and Tevnia jerichonana share an identical physiology as revealed by proteogenomic analyses.</title>
        <authorList>
            <person name="Gardebrecht A."/>
            <person name="Markert S."/>
            <person name="Felbeck H."/>
            <person name="Thuermer A."/>
            <person name="Albrecht D."/>
            <person name="Wollherr A."/>
            <person name="Kabisch J."/>
            <person name="Lehmann R."/>
            <person name="Daniel R."/>
            <person name="Liesegang H."/>
            <person name="Hecker M."/>
            <person name="Sievert S.M."/>
            <person name="Schweder T."/>
        </authorList>
    </citation>
    <scope>NUCLEOTIDE SEQUENCE [LARGE SCALE GENOMIC DNA]</scope>
</reference>
<keyword evidence="4" id="KW-1133">Transmembrane helix</keyword>
<dbReference type="GO" id="GO:0016757">
    <property type="term" value="F:glycosyltransferase activity"/>
    <property type="evidence" value="ECO:0007669"/>
    <property type="project" value="UniProtKB-KW"/>
</dbReference>
<dbReference type="PANTHER" id="PTHR43179:SF12">
    <property type="entry name" value="GALACTOFURANOSYLTRANSFERASE GLFT2"/>
    <property type="match status" value="1"/>
</dbReference>
<dbReference type="PANTHER" id="PTHR43179">
    <property type="entry name" value="RHAMNOSYLTRANSFERASE WBBL"/>
    <property type="match status" value="1"/>
</dbReference>
<keyword evidence="3 6" id="KW-0808">Transferase</keyword>
<keyword evidence="4" id="KW-0812">Transmembrane</keyword>